<dbReference type="EMBL" id="KN880876">
    <property type="protein sequence ID" value="KIY61762.1"/>
    <property type="molecule type" value="Genomic_DNA"/>
</dbReference>
<evidence type="ECO:0000313" key="2">
    <source>
        <dbReference type="EMBL" id="KIY61762.1"/>
    </source>
</evidence>
<evidence type="ECO:0000313" key="4">
    <source>
        <dbReference type="Proteomes" id="UP000054007"/>
    </source>
</evidence>
<reference evidence="2 4" key="1">
    <citation type="journal article" date="2015" name="Fungal Genet. Biol.">
        <title>Evolution of novel wood decay mechanisms in Agaricales revealed by the genome sequences of Fistulina hepatica and Cylindrobasidium torrendii.</title>
        <authorList>
            <person name="Floudas D."/>
            <person name="Held B.W."/>
            <person name="Riley R."/>
            <person name="Nagy L.G."/>
            <person name="Koehler G."/>
            <person name="Ransdell A.S."/>
            <person name="Younus H."/>
            <person name="Chow J."/>
            <person name="Chiniquy J."/>
            <person name="Lipzen A."/>
            <person name="Tritt A."/>
            <person name="Sun H."/>
            <person name="Haridas S."/>
            <person name="LaButti K."/>
            <person name="Ohm R.A."/>
            <person name="Kues U."/>
            <person name="Blanchette R.A."/>
            <person name="Grigoriev I.V."/>
            <person name="Minto R.E."/>
            <person name="Hibbett D.S."/>
        </authorList>
    </citation>
    <scope>NUCLEOTIDE SEQUENCE [LARGE SCALE GENOMIC DNA]</scope>
    <source>
        <strain evidence="2 4">FP15055 ss-10</strain>
    </source>
</reference>
<dbReference type="EMBL" id="KN880483">
    <property type="protein sequence ID" value="KIY69456.1"/>
    <property type="molecule type" value="Genomic_DNA"/>
</dbReference>
<keyword evidence="4" id="KW-1185">Reference proteome</keyword>
<evidence type="ECO:0000256" key="1">
    <source>
        <dbReference type="SAM" id="MobiDB-lite"/>
    </source>
</evidence>
<protein>
    <submittedName>
        <fullName evidence="2">Uncharacterized protein</fullName>
    </submittedName>
</protein>
<sequence>MTKGSESVCNPRPSSLDPPFFSLFSPLLLLPSQSPANLAPYPLKPGSSSEPQSSTRRPSSVRYFRLRCYCQR</sequence>
<dbReference type="AlphaFoldDB" id="A0A0D7AU91"/>
<dbReference type="Proteomes" id="UP000054007">
    <property type="component" value="Unassembled WGS sequence"/>
</dbReference>
<evidence type="ECO:0000313" key="3">
    <source>
        <dbReference type="EMBL" id="KIY69456.1"/>
    </source>
</evidence>
<gene>
    <name evidence="2" type="ORF">CYLTODRAFT_205222</name>
    <name evidence="3" type="ORF">CYLTODRAFT_226155</name>
</gene>
<feature type="compositionally biased region" description="Polar residues" evidence="1">
    <location>
        <begin position="46"/>
        <end position="58"/>
    </location>
</feature>
<accession>A0A0D7AU91</accession>
<feature type="region of interest" description="Disordered" evidence="1">
    <location>
        <begin position="39"/>
        <end position="60"/>
    </location>
</feature>
<organism evidence="2 4">
    <name type="scientific">Cylindrobasidium torrendii FP15055 ss-10</name>
    <dbReference type="NCBI Taxonomy" id="1314674"/>
    <lineage>
        <taxon>Eukaryota</taxon>
        <taxon>Fungi</taxon>
        <taxon>Dikarya</taxon>
        <taxon>Basidiomycota</taxon>
        <taxon>Agaricomycotina</taxon>
        <taxon>Agaricomycetes</taxon>
        <taxon>Agaricomycetidae</taxon>
        <taxon>Agaricales</taxon>
        <taxon>Marasmiineae</taxon>
        <taxon>Physalacriaceae</taxon>
        <taxon>Cylindrobasidium</taxon>
    </lineage>
</organism>
<name>A0A0D7AU91_9AGAR</name>
<proteinExistence type="predicted"/>